<feature type="chain" id="PRO_5046514596" evidence="1">
    <location>
        <begin position="29"/>
        <end position="117"/>
    </location>
</feature>
<dbReference type="Proteomes" id="UP001550044">
    <property type="component" value="Unassembled WGS sequence"/>
</dbReference>
<proteinExistence type="predicted"/>
<sequence length="117" mass="12414">MTARRLLARLGPALVVVALAFSPAVVTAEASAAPASAAVESVHVPDQGGYQDGYRTGYRAGFRDGYRDARDDCRAGVSQQGYGQYLRTTPSLYSQGYAVGYGNGYSSGFGRAEVRYC</sequence>
<dbReference type="RefSeq" id="WP_356498065.1">
    <property type="nucleotide sequence ID" value="NZ_JBEXEF010000028.1"/>
</dbReference>
<evidence type="ECO:0000313" key="3">
    <source>
        <dbReference type="Proteomes" id="UP001550044"/>
    </source>
</evidence>
<evidence type="ECO:0000313" key="2">
    <source>
        <dbReference type="EMBL" id="MET8434679.1"/>
    </source>
</evidence>
<feature type="signal peptide" evidence="1">
    <location>
        <begin position="1"/>
        <end position="28"/>
    </location>
</feature>
<protein>
    <submittedName>
        <fullName evidence="2">Uncharacterized protein</fullName>
    </submittedName>
</protein>
<accession>A0ABV2UA08</accession>
<keyword evidence="1" id="KW-0732">Signal</keyword>
<dbReference type="EMBL" id="JBEXIP010000013">
    <property type="protein sequence ID" value="MET8434679.1"/>
    <property type="molecule type" value="Genomic_DNA"/>
</dbReference>
<reference evidence="2 3" key="1">
    <citation type="submission" date="2024-06" db="EMBL/GenBank/DDBJ databases">
        <title>The Natural Products Discovery Center: Release of the First 8490 Sequenced Strains for Exploring Actinobacteria Biosynthetic Diversity.</title>
        <authorList>
            <person name="Kalkreuter E."/>
            <person name="Kautsar S.A."/>
            <person name="Yang D."/>
            <person name="Bader C.D."/>
            <person name="Teijaro C.N."/>
            <person name="Fluegel L."/>
            <person name="Davis C.M."/>
            <person name="Simpson J.R."/>
            <person name="Lauterbach L."/>
            <person name="Steele A.D."/>
            <person name="Gui C."/>
            <person name="Meng S."/>
            <person name="Li G."/>
            <person name="Viehrig K."/>
            <person name="Ye F."/>
            <person name="Su P."/>
            <person name="Kiefer A.F."/>
            <person name="Nichols A."/>
            <person name="Cepeda A.J."/>
            <person name="Yan W."/>
            <person name="Fan B."/>
            <person name="Jiang Y."/>
            <person name="Adhikari A."/>
            <person name="Zheng C.-J."/>
            <person name="Schuster L."/>
            <person name="Cowan T.M."/>
            <person name="Smanski M.J."/>
            <person name="Chevrette M.G."/>
            <person name="De Carvalho L.P.S."/>
            <person name="Shen B."/>
        </authorList>
    </citation>
    <scope>NUCLEOTIDE SEQUENCE [LARGE SCALE GENOMIC DNA]</scope>
    <source>
        <strain evidence="2 3">NPDC005137</strain>
    </source>
</reference>
<keyword evidence="3" id="KW-1185">Reference proteome</keyword>
<gene>
    <name evidence="2" type="ORF">ABZV61_18125</name>
</gene>
<name>A0ABV2UA08_9ACTN</name>
<organism evidence="2 3">
    <name type="scientific">Streptomyces sp. 900116325</name>
    <dbReference type="NCBI Taxonomy" id="3154295"/>
    <lineage>
        <taxon>Bacteria</taxon>
        <taxon>Bacillati</taxon>
        <taxon>Actinomycetota</taxon>
        <taxon>Actinomycetes</taxon>
        <taxon>Kitasatosporales</taxon>
        <taxon>Streptomycetaceae</taxon>
        <taxon>Streptomyces</taxon>
    </lineage>
</organism>
<comment type="caution">
    <text evidence="2">The sequence shown here is derived from an EMBL/GenBank/DDBJ whole genome shotgun (WGS) entry which is preliminary data.</text>
</comment>
<evidence type="ECO:0000256" key="1">
    <source>
        <dbReference type="SAM" id="SignalP"/>
    </source>
</evidence>